<dbReference type="WBParaSite" id="PS1159_v2.g6272.t1">
    <property type="protein sequence ID" value="PS1159_v2.g6272.t1"/>
    <property type="gene ID" value="PS1159_v2.g6272"/>
</dbReference>
<reference evidence="2" key="1">
    <citation type="submission" date="2022-11" db="UniProtKB">
        <authorList>
            <consortium name="WormBaseParasite"/>
        </authorList>
    </citation>
    <scope>IDENTIFICATION</scope>
</reference>
<proteinExistence type="predicted"/>
<name>A0AC35GLK0_9BILA</name>
<organism evidence="1 2">
    <name type="scientific">Panagrolaimus sp. PS1159</name>
    <dbReference type="NCBI Taxonomy" id="55785"/>
    <lineage>
        <taxon>Eukaryota</taxon>
        <taxon>Metazoa</taxon>
        <taxon>Ecdysozoa</taxon>
        <taxon>Nematoda</taxon>
        <taxon>Chromadorea</taxon>
        <taxon>Rhabditida</taxon>
        <taxon>Tylenchina</taxon>
        <taxon>Panagrolaimomorpha</taxon>
        <taxon>Panagrolaimoidea</taxon>
        <taxon>Panagrolaimidae</taxon>
        <taxon>Panagrolaimus</taxon>
    </lineage>
</organism>
<protein>
    <submittedName>
        <fullName evidence="2">Uncharacterized protein</fullName>
    </submittedName>
</protein>
<sequence>MAASTDKYSEQSFTSSENQNFNLNLNQNERCPILIPVQSYSKSNFDKYTASDNCEKEEKLQSYDKSSEIFGFLTVTEDSDDLKKRWKNENTLYSINKSTLSFHIAAFENTNETAAFDLFEGLKKENLGSIKTSRQSFSDAFKFQNPFEFSRQQDGDQSNAPEIMQFKASQRLLSVERLTSLNQNFKQFK</sequence>
<accession>A0AC35GLK0</accession>
<dbReference type="Proteomes" id="UP000887580">
    <property type="component" value="Unplaced"/>
</dbReference>
<evidence type="ECO:0000313" key="1">
    <source>
        <dbReference type="Proteomes" id="UP000887580"/>
    </source>
</evidence>
<evidence type="ECO:0000313" key="2">
    <source>
        <dbReference type="WBParaSite" id="PS1159_v2.g6272.t1"/>
    </source>
</evidence>